<evidence type="ECO:0000256" key="1">
    <source>
        <dbReference type="ARBA" id="ARBA00010716"/>
    </source>
</evidence>
<dbReference type="PANTHER" id="PTHR11113">
    <property type="entry name" value="N-ACETYLGLUCOSAMINE-6-PHOSPHATE DEACETYLASE"/>
    <property type="match status" value="1"/>
</dbReference>
<accession>A0A5Q2N2U4</accession>
<feature type="domain" description="Amidohydrolase-related" evidence="3">
    <location>
        <begin position="147"/>
        <end position="478"/>
    </location>
</feature>
<dbReference type="InterPro" id="IPR006680">
    <property type="entry name" value="Amidohydro-rel"/>
</dbReference>
<dbReference type="EC" id="3.5.1.82" evidence="4"/>
<dbReference type="InterPro" id="IPR032466">
    <property type="entry name" value="Metal_Hydrolase"/>
</dbReference>
<gene>
    <name evidence="4" type="ORF">FTV88_0471</name>
</gene>
<dbReference type="InterPro" id="IPR011059">
    <property type="entry name" value="Metal-dep_hydrolase_composite"/>
</dbReference>
<dbReference type="AlphaFoldDB" id="A0A5Q2N2U4"/>
<keyword evidence="5" id="KW-1185">Reference proteome</keyword>
<organism evidence="4 5">
    <name type="scientific">Heliorestis convoluta</name>
    <dbReference type="NCBI Taxonomy" id="356322"/>
    <lineage>
        <taxon>Bacteria</taxon>
        <taxon>Bacillati</taxon>
        <taxon>Bacillota</taxon>
        <taxon>Clostridia</taxon>
        <taxon>Eubacteriales</taxon>
        <taxon>Heliobacteriaceae</taxon>
        <taxon>Heliorestis</taxon>
    </lineage>
</organism>
<evidence type="ECO:0000256" key="2">
    <source>
        <dbReference type="ARBA" id="ARBA00022801"/>
    </source>
</evidence>
<dbReference type="EMBL" id="CP045875">
    <property type="protein sequence ID" value="QGG46650.1"/>
    <property type="molecule type" value="Genomic_DNA"/>
</dbReference>
<dbReference type="KEGG" id="hcv:FTV88_0471"/>
<proteinExistence type="inferred from homology"/>
<evidence type="ECO:0000313" key="5">
    <source>
        <dbReference type="Proteomes" id="UP000366051"/>
    </source>
</evidence>
<comment type="similarity">
    <text evidence="1">Belongs to the metallo-dependent hydrolases superfamily. NagA family.</text>
</comment>
<dbReference type="SUPFAM" id="SSF51556">
    <property type="entry name" value="Metallo-dependent hydrolases"/>
    <property type="match status" value="1"/>
</dbReference>
<evidence type="ECO:0000259" key="3">
    <source>
        <dbReference type="Pfam" id="PF01979"/>
    </source>
</evidence>
<keyword evidence="2 4" id="KW-0378">Hydrolase</keyword>
<dbReference type="Pfam" id="PF01979">
    <property type="entry name" value="Amidohydro_1"/>
    <property type="match status" value="1"/>
</dbReference>
<dbReference type="Proteomes" id="UP000366051">
    <property type="component" value="Chromosome"/>
</dbReference>
<name>A0A5Q2N2U4_9FIRM</name>
<dbReference type="InterPro" id="IPR006311">
    <property type="entry name" value="TAT_signal"/>
</dbReference>
<dbReference type="Gene3D" id="2.30.40.10">
    <property type="entry name" value="Urease, subunit C, domain 1"/>
    <property type="match status" value="1"/>
</dbReference>
<evidence type="ECO:0000313" key="4">
    <source>
        <dbReference type="EMBL" id="QGG46650.1"/>
    </source>
</evidence>
<dbReference type="SUPFAM" id="SSF51338">
    <property type="entry name" value="Composite domain of metallo-dependent hydrolases"/>
    <property type="match status" value="3"/>
</dbReference>
<dbReference type="GO" id="GO:0047421">
    <property type="term" value="F:N-acyl-D-glutamate deacylase activity"/>
    <property type="evidence" value="ECO:0007669"/>
    <property type="project" value="UniProtKB-EC"/>
</dbReference>
<dbReference type="GO" id="GO:0006046">
    <property type="term" value="P:N-acetylglucosamine catabolic process"/>
    <property type="evidence" value="ECO:0007669"/>
    <property type="project" value="TreeGrafter"/>
</dbReference>
<dbReference type="Gene3D" id="3.20.20.140">
    <property type="entry name" value="Metal-dependent hydrolases"/>
    <property type="match status" value="1"/>
</dbReference>
<dbReference type="OrthoDB" id="9775607at2"/>
<dbReference type="PROSITE" id="PS51318">
    <property type="entry name" value="TAT"/>
    <property type="match status" value="1"/>
</dbReference>
<dbReference type="PANTHER" id="PTHR11113:SF14">
    <property type="entry name" value="N-ACETYLGLUCOSAMINE-6-PHOSPHATE DEACETYLASE"/>
    <property type="match status" value="1"/>
</dbReference>
<protein>
    <submittedName>
        <fullName evidence="4">N-acyl-D-glutamate deacylase</fullName>
        <ecNumber evidence="4">3.5.1.82</ecNumber>
    </submittedName>
</protein>
<dbReference type="GO" id="GO:0008448">
    <property type="term" value="F:N-acetylglucosamine-6-phosphate deacetylase activity"/>
    <property type="evidence" value="ECO:0007669"/>
    <property type="project" value="TreeGrafter"/>
</dbReference>
<reference evidence="5" key="1">
    <citation type="submission" date="2019-11" db="EMBL/GenBank/DDBJ databases">
        <title>Genome sequence of Heliorestis convoluta strain HH, an alkaliphilic and minimalistic phototrophic bacterium from a soda lake in Egypt.</title>
        <authorList>
            <person name="Dewey E.D."/>
            <person name="Stokes L.M."/>
            <person name="Burchell B.M."/>
            <person name="Shaffer K.N."/>
            <person name="Huntington A.M."/>
            <person name="Baker J.M."/>
            <person name="Nadendla S."/>
            <person name="Giglio M.G."/>
            <person name="Touchman J.W."/>
            <person name="Blankenship R.E."/>
            <person name="Madigan M.T."/>
            <person name="Sattley W.M."/>
        </authorList>
    </citation>
    <scope>NUCLEOTIDE SEQUENCE [LARGE SCALE GENOMIC DNA]</scope>
    <source>
        <strain evidence="5">HH</strain>
    </source>
</reference>
<dbReference type="RefSeq" id="WP_153724178.1">
    <property type="nucleotide sequence ID" value="NZ_CP045875.1"/>
</dbReference>
<sequence length="496" mass="55028">MKDFSRRKFLLYGGLAVVTAGTGFALGKGAFAFQDLGAVNRSRAPEPIPVQWDHIVWNGKIVDGTGAPPYRGAVAIEGDRIVALFREENDFFHSLQLSDTSGHQDNTDSTQSMAGLHNESFTFMANEKEPFLLSPHCKIINAEGRCITPGFIDVHSHNERYLGTNPQAEIRLLQGITTQIGGNCGNSVPSIAKFQKELGPLGLNYSQLVGYRNLRNLVIGEEDQKASPSQIEAMASLLRDALSAGAPGFSVALEYYPQTAITTEELEVYARVVKEFDKVLAVHLRSESDQLLEAFDEVITVARKTDVAIQYGHVKALFERNWHKHKPLMERFHGAIAEGIDLWGDVYAYDFSSWDFGSNRVSISEANLIDTLQQERIFVGSDSGLYEDGRVNHPRAFGNFPRILARYVREKEVLSLEEAIAKMTSQPAQRFHFHDRGTLAVGKKADLLVFDLEKIQDRATRQQPDLLSEGIDYLFVNGVEAIAEGIPTGALAGQWL</sequence>